<dbReference type="SMART" id="SM00345">
    <property type="entry name" value="HTH_GNTR"/>
    <property type="match status" value="1"/>
</dbReference>
<dbReference type="AlphaFoldDB" id="A0A533I866"/>
<dbReference type="Gene3D" id="1.20.120.530">
    <property type="entry name" value="GntR ligand-binding domain-like"/>
    <property type="match status" value="1"/>
</dbReference>
<protein>
    <submittedName>
        <fullName evidence="5">GntR family transcriptional regulator</fullName>
    </submittedName>
</protein>
<dbReference type="PANTHER" id="PTHR43537:SF41">
    <property type="entry name" value="TRANSCRIPTIONAL REGULATORY PROTEIN"/>
    <property type="match status" value="1"/>
</dbReference>
<dbReference type="Proteomes" id="UP000315344">
    <property type="component" value="Unassembled WGS sequence"/>
</dbReference>
<evidence type="ECO:0000256" key="3">
    <source>
        <dbReference type="ARBA" id="ARBA00023163"/>
    </source>
</evidence>
<dbReference type="SUPFAM" id="SSF48008">
    <property type="entry name" value="GntR ligand-binding domain-like"/>
    <property type="match status" value="1"/>
</dbReference>
<evidence type="ECO:0000256" key="1">
    <source>
        <dbReference type="ARBA" id="ARBA00023015"/>
    </source>
</evidence>
<dbReference type="GO" id="GO:0003700">
    <property type="term" value="F:DNA-binding transcription factor activity"/>
    <property type="evidence" value="ECO:0007669"/>
    <property type="project" value="InterPro"/>
</dbReference>
<dbReference type="SUPFAM" id="SSF46785">
    <property type="entry name" value="Winged helix' DNA-binding domain"/>
    <property type="match status" value="1"/>
</dbReference>
<accession>A0A533I866</accession>
<keyword evidence="1" id="KW-0805">Transcription regulation</keyword>
<proteinExistence type="predicted"/>
<feature type="domain" description="HTH gntR-type" evidence="4">
    <location>
        <begin position="10"/>
        <end position="77"/>
    </location>
</feature>
<keyword evidence="3" id="KW-0804">Transcription</keyword>
<evidence type="ECO:0000313" key="6">
    <source>
        <dbReference type="Proteomes" id="UP000315344"/>
    </source>
</evidence>
<dbReference type="PRINTS" id="PR00035">
    <property type="entry name" value="HTHGNTR"/>
</dbReference>
<comment type="caution">
    <text evidence="5">The sequence shown here is derived from an EMBL/GenBank/DDBJ whole genome shotgun (WGS) entry which is preliminary data.</text>
</comment>
<dbReference type="SMART" id="SM00895">
    <property type="entry name" value="FCD"/>
    <property type="match status" value="1"/>
</dbReference>
<organism evidence="5 6">
    <name type="scientific">Paracoccus denitrificans</name>
    <dbReference type="NCBI Taxonomy" id="266"/>
    <lineage>
        <taxon>Bacteria</taxon>
        <taxon>Pseudomonadati</taxon>
        <taxon>Pseudomonadota</taxon>
        <taxon>Alphaproteobacteria</taxon>
        <taxon>Rhodobacterales</taxon>
        <taxon>Paracoccaceae</taxon>
        <taxon>Paracoccus</taxon>
    </lineage>
</organism>
<evidence type="ECO:0000259" key="4">
    <source>
        <dbReference type="PROSITE" id="PS50949"/>
    </source>
</evidence>
<reference evidence="5 6" key="1">
    <citation type="journal article" date="2017" name="Nat. Commun.">
        <title>In situ click chemistry generation of cyclooxygenase-2 inhibitors.</title>
        <authorList>
            <person name="Bhardwaj A."/>
            <person name="Kaur J."/>
            <person name="Wuest M."/>
            <person name="Wuest F."/>
        </authorList>
    </citation>
    <scope>NUCLEOTIDE SEQUENCE [LARGE SCALE GENOMIC DNA]</scope>
    <source>
        <strain evidence="5">S2_012_000_R3_94</strain>
    </source>
</reference>
<evidence type="ECO:0000256" key="2">
    <source>
        <dbReference type="ARBA" id="ARBA00023125"/>
    </source>
</evidence>
<evidence type="ECO:0000313" key="5">
    <source>
        <dbReference type="EMBL" id="TKW65858.1"/>
    </source>
</evidence>
<name>A0A533I866_PARDE</name>
<dbReference type="CDD" id="cd07377">
    <property type="entry name" value="WHTH_GntR"/>
    <property type="match status" value="1"/>
</dbReference>
<dbReference type="EMBL" id="VAFL01000010">
    <property type="protein sequence ID" value="TKW65858.1"/>
    <property type="molecule type" value="Genomic_DNA"/>
</dbReference>
<dbReference type="InterPro" id="IPR036390">
    <property type="entry name" value="WH_DNA-bd_sf"/>
</dbReference>
<gene>
    <name evidence="5" type="ORF">DI616_13380</name>
</gene>
<dbReference type="Gene3D" id="1.10.10.10">
    <property type="entry name" value="Winged helix-like DNA-binding domain superfamily/Winged helix DNA-binding domain"/>
    <property type="match status" value="1"/>
</dbReference>
<dbReference type="PANTHER" id="PTHR43537">
    <property type="entry name" value="TRANSCRIPTIONAL REGULATOR, GNTR FAMILY"/>
    <property type="match status" value="1"/>
</dbReference>
<dbReference type="InterPro" id="IPR011711">
    <property type="entry name" value="GntR_C"/>
</dbReference>
<dbReference type="InterPro" id="IPR008920">
    <property type="entry name" value="TF_FadR/GntR_C"/>
</dbReference>
<sequence length="241" mass="27186">MSSQIAVSQKNASERVTNLLRERILSGLYEDGYALRQEKLAAELGCSRIPVREAIKQLEAEGLIVTLPRRGAMVAEMPADRIRESFELRAVLEPWLITAAIPRMDESDFTAAQAIINEMADLDLEGWADANWRFHRALYQKAAKAHALEILQRIHEGTERYVRVHMRLTSGHDKAQKDHSQILAHCRARDTQRAVSALTTHILDVSDKLIESVELARGLRRDETLLHPALRQGAKRAQGDT</sequence>
<dbReference type="Pfam" id="PF00392">
    <property type="entry name" value="GntR"/>
    <property type="match status" value="1"/>
</dbReference>
<dbReference type="GO" id="GO:0003677">
    <property type="term" value="F:DNA binding"/>
    <property type="evidence" value="ECO:0007669"/>
    <property type="project" value="UniProtKB-KW"/>
</dbReference>
<dbReference type="Pfam" id="PF07729">
    <property type="entry name" value="FCD"/>
    <property type="match status" value="1"/>
</dbReference>
<keyword evidence="2" id="KW-0238">DNA-binding</keyword>
<dbReference type="InterPro" id="IPR000524">
    <property type="entry name" value="Tscrpt_reg_HTH_GntR"/>
</dbReference>
<dbReference type="InterPro" id="IPR036388">
    <property type="entry name" value="WH-like_DNA-bd_sf"/>
</dbReference>
<dbReference type="PROSITE" id="PS50949">
    <property type="entry name" value="HTH_GNTR"/>
    <property type="match status" value="1"/>
</dbReference>